<dbReference type="Proteomes" id="UP001199314">
    <property type="component" value="Unassembled WGS sequence"/>
</dbReference>
<dbReference type="Pfam" id="PF09697">
    <property type="entry name" value="Porph_ging"/>
    <property type="match status" value="1"/>
</dbReference>
<proteinExistence type="predicted"/>
<organism evidence="1 2">
    <name type="scientific">Psychroflexus longus</name>
    <dbReference type="NCBI Taxonomy" id="2873596"/>
    <lineage>
        <taxon>Bacteria</taxon>
        <taxon>Pseudomonadati</taxon>
        <taxon>Bacteroidota</taxon>
        <taxon>Flavobacteriia</taxon>
        <taxon>Flavobacteriales</taxon>
        <taxon>Flavobacteriaceae</taxon>
        <taxon>Psychroflexus</taxon>
    </lineage>
</organism>
<dbReference type="RefSeq" id="WP_224461594.1">
    <property type="nucleotide sequence ID" value="NZ_JAIQZE010000010.1"/>
</dbReference>
<dbReference type="EMBL" id="JAIQZE010000010">
    <property type="protein sequence ID" value="MBZ9779249.1"/>
    <property type="molecule type" value="Genomic_DNA"/>
</dbReference>
<comment type="caution">
    <text evidence="1">The sequence shown here is derived from an EMBL/GenBank/DDBJ whole genome shotgun (WGS) entry which is preliminary data.</text>
</comment>
<protein>
    <submittedName>
        <fullName evidence="1">GLPGLI family protein</fullName>
    </submittedName>
</protein>
<sequence>MKYILGLLMSVTAVYGVYGQNKAVKIYVEYAVLKGANASSEYLIADSNHALYTTDFLEVTNDEPIAKEGNNQFSITPTEVKINAMKYYTTSDSPILHFVSQPKNKQNPIVANDSLPDFSWNLNTDEFKMISRFKCYKATTTFRGSKIVAYYTPEIPIGFGPFKFKGLPGLIMEVYNDDHGLKYHWTATKLIIPFENEVDLKFSSELYNTPIVAYRSIVEKFDNRLKQMDQRMTTRVSRGGSITLNKTERVSIEKIYEWEKPVQD</sequence>
<dbReference type="InterPro" id="IPR005901">
    <property type="entry name" value="GLPGLI"/>
</dbReference>
<evidence type="ECO:0000313" key="1">
    <source>
        <dbReference type="EMBL" id="MBZ9779249.1"/>
    </source>
</evidence>
<evidence type="ECO:0000313" key="2">
    <source>
        <dbReference type="Proteomes" id="UP001199314"/>
    </source>
</evidence>
<dbReference type="NCBIfam" id="TIGR01200">
    <property type="entry name" value="GLPGLI"/>
    <property type="match status" value="1"/>
</dbReference>
<reference evidence="2" key="1">
    <citation type="submission" date="2023-07" db="EMBL/GenBank/DDBJ databases">
        <title>Novel species isolated from saline lakes on Tibetan Plateau.</title>
        <authorList>
            <person name="Lu H."/>
        </authorList>
    </citation>
    <scope>NUCLEOTIDE SEQUENCE [LARGE SCALE GENOMIC DNA]</scope>
    <source>
        <strain evidence="2">CAK8W</strain>
    </source>
</reference>
<accession>A0ABS7XJT7</accession>
<gene>
    <name evidence="1" type="ORF">LB452_09960</name>
</gene>
<keyword evidence="2" id="KW-1185">Reference proteome</keyword>
<name>A0ABS7XJT7_9FLAO</name>